<dbReference type="InterPro" id="IPR026017">
    <property type="entry name" value="Lumazine-bd_dom"/>
</dbReference>
<evidence type="ECO:0000256" key="8">
    <source>
        <dbReference type="ARBA" id="ARBA00022737"/>
    </source>
</evidence>
<sequence length="203" mass="21504">MFTGIVTDIGEVGKAEIGEEGARFEILSHYDPASIELGASIACNGCCLTVTAVEKTADGSRFSVDASNETLALTTLVDWKTGTRVNLERALKMGDELGGHMVSGHVDGCALLLGVKPDGESRRLVFESPPQLARYIARKGSVALNGVSLTVNDVKGPRFSVNVIPFTLEHTTLGALEPNAPVNLEVDMMARYVERLAEGNASG</sequence>
<dbReference type="PANTHER" id="PTHR21098:SF12">
    <property type="entry name" value="RIBOFLAVIN SYNTHASE"/>
    <property type="match status" value="1"/>
</dbReference>
<name>A0ABW3JBR6_9HYPH</name>
<evidence type="ECO:0000256" key="10">
    <source>
        <dbReference type="PROSITE-ProRule" id="PRU00524"/>
    </source>
</evidence>
<dbReference type="CDD" id="cd00402">
    <property type="entry name" value="Riboflavin_synthase_like"/>
    <property type="match status" value="1"/>
</dbReference>
<dbReference type="Proteomes" id="UP001597102">
    <property type="component" value="Unassembled WGS sequence"/>
</dbReference>
<keyword evidence="7 12" id="KW-0808">Transferase</keyword>
<dbReference type="NCBIfam" id="NF009566">
    <property type="entry name" value="PRK13020.1"/>
    <property type="match status" value="1"/>
</dbReference>
<dbReference type="NCBIfam" id="TIGR00187">
    <property type="entry name" value="ribE"/>
    <property type="match status" value="1"/>
</dbReference>
<keyword evidence="13" id="KW-1185">Reference proteome</keyword>
<comment type="catalytic activity">
    <reaction evidence="1">
        <text>2 6,7-dimethyl-8-(1-D-ribityl)lumazine + H(+) = 5-amino-6-(D-ribitylamino)uracil + riboflavin</text>
        <dbReference type="Rhea" id="RHEA:20772"/>
        <dbReference type="ChEBI" id="CHEBI:15378"/>
        <dbReference type="ChEBI" id="CHEBI:15934"/>
        <dbReference type="ChEBI" id="CHEBI:57986"/>
        <dbReference type="ChEBI" id="CHEBI:58201"/>
        <dbReference type="EC" id="2.5.1.9"/>
    </reaction>
</comment>
<keyword evidence="6" id="KW-0686">Riboflavin biosynthesis</keyword>
<dbReference type="Pfam" id="PF00677">
    <property type="entry name" value="Lum_binding"/>
    <property type="match status" value="2"/>
</dbReference>
<evidence type="ECO:0000256" key="2">
    <source>
        <dbReference type="ARBA" id="ARBA00002803"/>
    </source>
</evidence>
<evidence type="ECO:0000256" key="9">
    <source>
        <dbReference type="NCBIfam" id="TIGR00187"/>
    </source>
</evidence>
<evidence type="ECO:0000313" key="12">
    <source>
        <dbReference type="EMBL" id="MFD0987335.1"/>
    </source>
</evidence>
<evidence type="ECO:0000256" key="3">
    <source>
        <dbReference type="ARBA" id="ARBA00004887"/>
    </source>
</evidence>
<proteinExistence type="predicted"/>
<dbReference type="EMBL" id="JBHTJO010000001">
    <property type="protein sequence ID" value="MFD0987335.1"/>
    <property type="molecule type" value="Genomic_DNA"/>
</dbReference>
<comment type="pathway">
    <text evidence="3">Cofactor biosynthesis; riboflavin biosynthesis; riboflavin from 2-hydroxy-3-oxobutyl phosphate and 5-amino-6-(D-ribitylamino)uracil: step 2/2.</text>
</comment>
<dbReference type="GO" id="GO:0004746">
    <property type="term" value="F:riboflavin synthase activity"/>
    <property type="evidence" value="ECO:0007669"/>
    <property type="project" value="UniProtKB-EC"/>
</dbReference>
<feature type="repeat" description="Lumazine-binding" evidence="10">
    <location>
        <begin position="1"/>
        <end position="100"/>
    </location>
</feature>
<dbReference type="PANTHER" id="PTHR21098">
    <property type="entry name" value="RIBOFLAVIN SYNTHASE ALPHA CHAIN"/>
    <property type="match status" value="1"/>
</dbReference>
<dbReference type="Gene3D" id="2.40.30.20">
    <property type="match status" value="2"/>
</dbReference>
<protein>
    <recommendedName>
        <fullName evidence="5 9">Riboflavin synthase</fullName>
        <ecNumber evidence="4 9">2.5.1.9</ecNumber>
    </recommendedName>
</protein>
<comment type="caution">
    <text evidence="12">The sequence shown here is derived from an EMBL/GenBank/DDBJ whole genome shotgun (WGS) entry which is preliminary data.</text>
</comment>
<feature type="repeat" description="Lumazine-binding" evidence="10">
    <location>
        <begin position="101"/>
        <end position="197"/>
    </location>
</feature>
<dbReference type="PROSITE" id="PS51177">
    <property type="entry name" value="LUMAZINE_BIND"/>
    <property type="match status" value="2"/>
</dbReference>
<dbReference type="NCBIfam" id="NF006767">
    <property type="entry name" value="PRK09289.1"/>
    <property type="match status" value="1"/>
</dbReference>
<evidence type="ECO:0000256" key="4">
    <source>
        <dbReference type="ARBA" id="ARBA00012827"/>
    </source>
</evidence>
<evidence type="ECO:0000256" key="1">
    <source>
        <dbReference type="ARBA" id="ARBA00000968"/>
    </source>
</evidence>
<dbReference type="InterPro" id="IPR023366">
    <property type="entry name" value="ATP_synth_asu-like_sf"/>
</dbReference>
<evidence type="ECO:0000256" key="5">
    <source>
        <dbReference type="ARBA" id="ARBA00013950"/>
    </source>
</evidence>
<dbReference type="InterPro" id="IPR001783">
    <property type="entry name" value="Lumazine-bd"/>
</dbReference>
<dbReference type="InterPro" id="IPR017938">
    <property type="entry name" value="Riboflavin_synthase-like_b-brl"/>
</dbReference>
<dbReference type="PIRSF" id="PIRSF000498">
    <property type="entry name" value="Riboflavin_syn_A"/>
    <property type="match status" value="1"/>
</dbReference>
<feature type="domain" description="Lumazine-binding" evidence="11">
    <location>
        <begin position="101"/>
        <end position="197"/>
    </location>
</feature>
<reference evidence="13" key="1">
    <citation type="journal article" date="2019" name="Int. J. Syst. Evol. Microbiol.">
        <title>The Global Catalogue of Microorganisms (GCM) 10K type strain sequencing project: providing services to taxonomists for standard genome sequencing and annotation.</title>
        <authorList>
            <consortium name="The Broad Institute Genomics Platform"/>
            <consortium name="The Broad Institute Genome Sequencing Center for Infectious Disease"/>
            <person name="Wu L."/>
            <person name="Ma J."/>
        </authorList>
    </citation>
    <scope>NUCLEOTIDE SEQUENCE [LARGE SCALE GENOMIC DNA]</scope>
    <source>
        <strain evidence="13">CCUG 61697</strain>
    </source>
</reference>
<evidence type="ECO:0000313" key="13">
    <source>
        <dbReference type="Proteomes" id="UP001597102"/>
    </source>
</evidence>
<gene>
    <name evidence="12" type="ORF">ACFQ2F_09535</name>
</gene>
<evidence type="ECO:0000256" key="7">
    <source>
        <dbReference type="ARBA" id="ARBA00022679"/>
    </source>
</evidence>
<keyword evidence="8" id="KW-0677">Repeat</keyword>
<dbReference type="SUPFAM" id="SSF63380">
    <property type="entry name" value="Riboflavin synthase domain-like"/>
    <property type="match status" value="2"/>
</dbReference>
<evidence type="ECO:0000259" key="11">
    <source>
        <dbReference type="PROSITE" id="PS51177"/>
    </source>
</evidence>
<feature type="domain" description="Lumazine-binding" evidence="11">
    <location>
        <begin position="1"/>
        <end position="100"/>
    </location>
</feature>
<comment type="function">
    <text evidence="2">Catalyzes the dismutation of two molecules of 6,7-dimethyl-8-ribityllumazine, resulting in the formation of riboflavin and 5-amino-6-(D-ribitylamino)uracil.</text>
</comment>
<organism evidence="12 13">
    <name type="scientific">Methyloligella solikamskensis</name>
    <dbReference type="NCBI Taxonomy" id="1177756"/>
    <lineage>
        <taxon>Bacteria</taxon>
        <taxon>Pseudomonadati</taxon>
        <taxon>Pseudomonadota</taxon>
        <taxon>Alphaproteobacteria</taxon>
        <taxon>Hyphomicrobiales</taxon>
        <taxon>Hyphomicrobiaceae</taxon>
        <taxon>Methyloligella</taxon>
    </lineage>
</organism>
<accession>A0ABW3JBR6</accession>
<dbReference type="RefSeq" id="WP_379089112.1">
    <property type="nucleotide sequence ID" value="NZ_JBHTJO010000001.1"/>
</dbReference>
<evidence type="ECO:0000256" key="6">
    <source>
        <dbReference type="ARBA" id="ARBA00022619"/>
    </source>
</evidence>
<dbReference type="EC" id="2.5.1.9" evidence="4 9"/>